<geneLocation type="plasmid" evidence="2">
    <name>pdfi1</name>
</geneLocation>
<evidence type="ECO:0000313" key="2">
    <source>
        <dbReference type="Proteomes" id="UP000259030"/>
    </source>
</evidence>
<dbReference type="EMBL" id="CP021082">
    <property type="protein sequence ID" value="ASN82314.1"/>
    <property type="molecule type" value="Genomic_DNA"/>
</dbReference>
<keyword evidence="2" id="KW-1185">Reference proteome</keyword>
<dbReference type="RefSeq" id="WP_118375972.1">
    <property type="nucleotide sequence ID" value="NZ_CP021082.1"/>
</dbReference>
<protein>
    <submittedName>
        <fullName evidence="1">Uncharacterized protein</fullName>
    </submittedName>
</protein>
<name>A0A221T099_9DEIO</name>
<sequence>MIVFPKLPISVSLRWVPGSMHLVQFRAWDRTFVVSLVHVHFDTPQAQSPLYLLGTVRVSMRDVQLSTAEQKLFDDLEAADGRDDVLNEAWPRGGGTPSAAFVS</sequence>
<accession>A0A221T099</accession>
<dbReference type="AlphaFoldDB" id="A0A221T099"/>
<dbReference type="Proteomes" id="UP000259030">
    <property type="component" value="Plasmid pDFI1"/>
</dbReference>
<gene>
    <name evidence="1" type="ORF">DFI_14060</name>
</gene>
<evidence type="ECO:0000313" key="1">
    <source>
        <dbReference type="EMBL" id="ASN82314.1"/>
    </source>
</evidence>
<organism evidence="1 2">
    <name type="scientific">Deinococcus ficus</name>
    <dbReference type="NCBI Taxonomy" id="317577"/>
    <lineage>
        <taxon>Bacteria</taxon>
        <taxon>Thermotogati</taxon>
        <taxon>Deinococcota</taxon>
        <taxon>Deinococci</taxon>
        <taxon>Deinococcales</taxon>
        <taxon>Deinococcaceae</taxon>
        <taxon>Deinococcus</taxon>
    </lineage>
</organism>
<dbReference type="KEGG" id="dfc:DFI_14060"/>
<keyword evidence="1" id="KW-0614">Plasmid</keyword>
<reference evidence="1 2" key="1">
    <citation type="submission" date="2017-05" db="EMBL/GenBank/DDBJ databases">
        <title>The complete genome sequence of Deinococcus ficus isolated from the rhizosphere of the Ficus religiosa L. in Taiwan.</title>
        <authorList>
            <person name="Wu K.-M."/>
            <person name="Liao T.-L."/>
            <person name="Liu Y.-M."/>
            <person name="Young C.-C."/>
            <person name="Tsai S.-F."/>
        </authorList>
    </citation>
    <scope>NUCLEOTIDE SEQUENCE [LARGE SCALE GENOMIC DNA]</scope>
    <source>
        <strain evidence="1 2">CC-FR2-10</strain>
        <plasmid evidence="2">pdfi1</plasmid>
    </source>
</reference>
<proteinExistence type="predicted"/>